<keyword evidence="2" id="KW-1185">Reference proteome</keyword>
<accession>A0ACC0A8R3</accession>
<proteinExistence type="predicted"/>
<evidence type="ECO:0000313" key="1">
    <source>
        <dbReference type="EMBL" id="KAI5657298.1"/>
    </source>
</evidence>
<comment type="caution">
    <text evidence="1">The sequence shown here is derived from an EMBL/GenBank/DDBJ whole genome shotgun (WGS) entry which is preliminary data.</text>
</comment>
<dbReference type="Proteomes" id="UP001060085">
    <property type="component" value="Linkage Group LG06"/>
</dbReference>
<evidence type="ECO:0000313" key="2">
    <source>
        <dbReference type="Proteomes" id="UP001060085"/>
    </source>
</evidence>
<protein>
    <submittedName>
        <fullName evidence="1">Uncharacterized protein</fullName>
    </submittedName>
</protein>
<gene>
    <name evidence="1" type="ORF">M9H77_26091</name>
</gene>
<organism evidence="1 2">
    <name type="scientific">Catharanthus roseus</name>
    <name type="common">Madagascar periwinkle</name>
    <name type="synonym">Vinca rosea</name>
    <dbReference type="NCBI Taxonomy" id="4058"/>
    <lineage>
        <taxon>Eukaryota</taxon>
        <taxon>Viridiplantae</taxon>
        <taxon>Streptophyta</taxon>
        <taxon>Embryophyta</taxon>
        <taxon>Tracheophyta</taxon>
        <taxon>Spermatophyta</taxon>
        <taxon>Magnoliopsida</taxon>
        <taxon>eudicotyledons</taxon>
        <taxon>Gunneridae</taxon>
        <taxon>Pentapetalae</taxon>
        <taxon>asterids</taxon>
        <taxon>lamiids</taxon>
        <taxon>Gentianales</taxon>
        <taxon>Apocynaceae</taxon>
        <taxon>Rauvolfioideae</taxon>
        <taxon>Vinceae</taxon>
        <taxon>Catharanthinae</taxon>
        <taxon>Catharanthus</taxon>
    </lineage>
</organism>
<name>A0ACC0A8R3_CATRO</name>
<sequence length="118" mass="13647">MDRETNQLAIYQPNPTIGDIKTKPNYDPFCLFPKNFSFQIVHIFHTHNKISKNYDLKTKEATPLRLDKTEGDVVAGASRRQRIKGNLTIRTRRPMFTACSYASHCRGIFEELEVWNSG</sequence>
<dbReference type="EMBL" id="CM044706">
    <property type="protein sequence ID" value="KAI5657298.1"/>
    <property type="molecule type" value="Genomic_DNA"/>
</dbReference>
<reference evidence="2" key="1">
    <citation type="journal article" date="2023" name="Nat. Plants">
        <title>Single-cell RNA sequencing provides a high-resolution roadmap for understanding the multicellular compartmentation of specialized metabolism.</title>
        <authorList>
            <person name="Sun S."/>
            <person name="Shen X."/>
            <person name="Li Y."/>
            <person name="Li Y."/>
            <person name="Wang S."/>
            <person name="Li R."/>
            <person name="Zhang H."/>
            <person name="Shen G."/>
            <person name="Guo B."/>
            <person name="Wei J."/>
            <person name="Xu J."/>
            <person name="St-Pierre B."/>
            <person name="Chen S."/>
            <person name="Sun C."/>
        </authorList>
    </citation>
    <scope>NUCLEOTIDE SEQUENCE [LARGE SCALE GENOMIC DNA]</scope>
</reference>